<dbReference type="OrthoDB" id="2175260at2"/>
<evidence type="ECO:0000313" key="4">
    <source>
        <dbReference type="Proteomes" id="UP000192477"/>
    </source>
</evidence>
<dbReference type="STRING" id="112904.BH747_12285"/>
<sequence>MVISEKKFMEELKKDEDIPLETQIILNETYQHILSDEYVLPHKNKRKRVYLIGVAVLFLCIGLFYYSPLGTATVNFLRFGKFTSETLNDKGFISQQQSTANNQGIDVQLTELYADKNELGLHFTVYLPKNSDLLNKKWEDYSLNFAIKNNQNQYLVDFRSGLTEGKENLKLFGSINAEQAIDPDTNTLEFIYKLHSTKSGTIPLLNNAMIQINGITAYKESEPKDYHIFHGSWELPIEGSKIKHFDGINFTPKNNDLLPIHQAIAYPTSFVIRFKDEQDFLKKLPEYTGTDTIQLKVVNGDNVTYYPYSKFTSVTEASNKFWDMTFTYSGYDQKASLYLELKGVAEIKLEKNK</sequence>
<dbReference type="Pfam" id="PF13786">
    <property type="entry name" value="DUF4179"/>
    <property type="match status" value="1"/>
</dbReference>
<keyword evidence="1" id="KW-0812">Transmembrane</keyword>
<comment type="caution">
    <text evidence="3">The sequence shown here is derived from an EMBL/GenBank/DDBJ whole genome shotgun (WGS) entry which is preliminary data.</text>
</comment>
<keyword evidence="1" id="KW-0472">Membrane</keyword>
<protein>
    <recommendedName>
        <fullName evidence="2">DUF4179 domain-containing protein</fullName>
    </recommendedName>
</protein>
<accession>A0A1V8YKP6</accession>
<dbReference type="AlphaFoldDB" id="A0A1V8YKP6"/>
<dbReference type="RefSeq" id="WP_081184846.1">
    <property type="nucleotide sequence ID" value="NZ_MJEA01000018.1"/>
</dbReference>
<dbReference type="Proteomes" id="UP000192477">
    <property type="component" value="Unassembled WGS sequence"/>
</dbReference>
<keyword evidence="1" id="KW-1133">Transmembrane helix</keyword>
<evidence type="ECO:0000313" key="3">
    <source>
        <dbReference type="EMBL" id="OQO68276.1"/>
    </source>
</evidence>
<organism evidence="3 4">
    <name type="scientific">Enterococcus villorum</name>
    <dbReference type="NCBI Taxonomy" id="112904"/>
    <lineage>
        <taxon>Bacteria</taxon>
        <taxon>Bacillati</taxon>
        <taxon>Bacillota</taxon>
        <taxon>Bacilli</taxon>
        <taxon>Lactobacillales</taxon>
        <taxon>Enterococcaceae</taxon>
        <taxon>Enterococcus</taxon>
    </lineage>
</organism>
<evidence type="ECO:0000256" key="1">
    <source>
        <dbReference type="SAM" id="Phobius"/>
    </source>
</evidence>
<gene>
    <name evidence="3" type="ORF">BH747_12285</name>
</gene>
<dbReference type="EMBL" id="MJEA01000018">
    <property type="protein sequence ID" value="OQO68276.1"/>
    <property type="molecule type" value="Genomic_DNA"/>
</dbReference>
<name>A0A1V8YKP6_9ENTE</name>
<reference evidence="3 4" key="1">
    <citation type="journal article" date="2017" name="BMC Microbiol.">
        <title>Comparative genomics of Enterococcus spp. isolated from bovine feces.</title>
        <authorList>
            <person name="Beukers A.G."/>
            <person name="Zaheer R."/>
            <person name="Goji N."/>
            <person name="Amoako K.K."/>
            <person name="Chaves A.V."/>
            <person name="Ward M.P."/>
            <person name="McAllister T.A."/>
        </authorList>
    </citation>
    <scope>NUCLEOTIDE SEQUENCE [LARGE SCALE GENOMIC DNA]</scope>
    <source>
        <strain evidence="3 4">F1129D 143</strain>
    </source>
</reference>
<proteinExistence type="predicted"/>
<feature type="transmembrane region" description="Helical" evidence="1">
    <location>
        <begin position="49"/>
        <end position="67"/>
    </location>
</feature>
<dbReference type="InterPro" id="IPR025436">
    <property type="entry name" value="DUF4179"/>
</dbReference>
<feature type="domain" description="DUF4179" evidence="2">
    <location>
        <begin position="43"/>
        <end position="125"/>
    </location>
</feature>
<evidence type="ECO:0000259" key="2">
    <source>
        <dbReference type="Pfam" id="PF13786"/>
    </source>
</evidence>